<dbReference type="EMBL" id="MU089630">
    <property type="protein sequence ID" value="KAF7850245.1"/>
    <property type="molecule type" value="Genomic_DNA"/>
</dbReference>
<proteinExistence type="predicted"/>
<dbReference type="Gramene" id="rna-gnl|WGS:JABURB|Cocit.L5701.1">
    <property type="protein sequence ID" value="cds-KAF7850245.1"/>
    <property type="gene ID" value="gene-BT93_L5701"/>
</dbReference>
<dbReference type="PANTHER" id="PTHR36342">
    <property type="entry name" value="PTB DOMAIN ENGULFMENT ADAPTER"/>
    <property type="match status" value="1"/>
</dbReference>
<organism evidence="1 2">
    <name type="scientific">Corymbia citriodora subsp. variegata</name>
    <dbReference type="NCBI Taxonomy" id="360336"/>
    <lineage>
        <taxon>Eukaryota</taxon>
        <taxon>Viridiplantae</taxon>
        <taxon>Streptophyta</taxon>
        <taxon>Embryophyta</taxon>
        <taxon>Tracheophyta</taxon>
        <taxon>Spermatophyta</taxon>
        <taxon>Magnoliopsida</taxon>
        <taxon>eudicotyledons</taxon>
        <taxon>Gunneridae</taxon>
        <taxon>Pentapetalae</taxon>
        <taxon>rosids</taxon>
        <taxon>malvids</taxon>
        <taxon>Myrtales</taxon>
        <taxon>Myrtaceae</taxon>
        <taxon>Myrtoideae</taxon>
        <taxon>Eucalypteae</taxon>
        <taxon>Corymbia</taxon>
    </lineage>
</organism>
<reference evidence="1" key="1">
    <citation type="submission" date="2020-05" db="EMBL/GenBank/DDBJ databases">
        <title>WGS assembly of Corymbia citriodora subspecies variegata.</title>
        <authorList>
            <person name="Barry K."/>
            <person name="Hundley H."/>
            <person name="Shu S."/>
            <person name="Jenkins J."/>
            <person name="Grimwood J."/>
            <person name="Baten A."/>
        </authorList>
    </citation>
    <scope>NUCLEOTIDE SEQUENCE</scope>
    <source>
        <strain evidence="1">CV2-018</strain>
    </source>
</reference>
<keyword evidence="2" id="KW-1185">Reference proteome</keyword>
<dbReference type="PANTHER" id="PTHR36342:SF1">
    <property type="entry name" value="PTB DOMAIN ENGULFMENT ADAPTER"/>
    <property type="match status" value="1"/>
</dbReference>
<evidence type="ECO:0008006" key="3">
    <source>
        <dbReference type="Google" id="ProtNLM"/>
    </source>
</evidence>
<evidence type="ECO:0000313" key="1">
    <source>
        <dbReference type="EMBL" id="KAF7850245.1"/>
    </source>
</evidence>
<dbReference type="AlphaFoldDB" id="A0A8T0CW65"/>
<dbReference type="Proteomes" id="UP000806378">
    <property type="component" value="Unassembled WGS sequence"/>
</dbReference>
<accession>A0A8T0CW65</accession>
<gene>
    <name evidence="1" type="ORF">BT93_L5701</name>
</gene>
<name>A0A8T0CW65_CORYI</name>
<comment type="caution">
    <text evidence="1">The sequence shown here is derived from an EMBL/GenBank/DDBJ whole genome shotgun (WGS) entry which is preliminary data.</text>
</comment>
<sequence length="191" mass="21492">MNILSELSPFSLTTTNRPVNRPEMATAPLKSPARIAGRDEVYVAAMPLRATKGPAQLLTSAAYSLKLWDFQHFMVIIRTSSPPSNSQAFVFDFQPEDPENVYVALAALSGRSIPGTVLKRKLRKLPKERCWFVGSYGEHALDVACKFSNHWETHLKIGHHDCRDYTNGLVEHLTGEKDVLERLRRSSVDLE</sequence>
<dbReference type="OrthoDB" id="1920822at2759"/>
<evidence type="ECO:0000313" key="2">
    <source>
        <dbReference type="Proteomes" id="UP000806378"/>
    </source>
</evidence>
<protein>
    <recommendedName>
        <fullName evidence="3">PTB domain engulfment adapter</fullName>
    </recommendedName>
</protein>